<keyword evidence="3" id="KW-1185">Reference proteome</keyword>
<evidence type="ECO:0000313" key="3">
    <source>
        <dbReference type="Proteomes" id="UP000299102"/>
    </source>
</evidence>
<proteinExistence type="predicted"/>
<dbReference type="EMBL" id="BGZK01003254">
    <property type="protein sequence ID" value="GBO99234.1"/>
    <property type="molecule type" value="Genomic_DNA"/>
</dbReference>
<organism evidence="2 3">
    <name type="scientific">Eumeta variegata</name>
    <name type="common">Bagworm moth</name>
    <name type="synonym">Eumeta japonica</name>
    <dbReference type="NCBI Taxonomy" id="151549"/>
    <lineage>
        <taxon>Eukaryota</taxon>
        <taxon>Metazoa</taxon>
        <taxon>Ecdysozoa</taxon>
        <taxon>Arthropoda</taxon>
        <taxon>Hexapoda</taxon>
        <taxon>Insecta</taxon>
        <taxon>Pterygota</taxon>
        <taxon>Neoptera</taxon>
        <taxon>Endopterygota</taxon>
        <taxon>Lepidoptera</taxon>
        <taxon>Glossata</taxon>
        <taxon>Ditrysia</taxon>
        <taxon>Tineoidea</taxon>
        <taxon>Psychidae</taxon>
        <taxon>Oiketicinae</taxon>
        <taxon>Eumeta</taxon>
    </lineage>
</organism>
<name>A0A4C1SAV4_EUMVA</name>
<protein>
    <submittedName>
        <fullName evidence="2">Uncharacterized protein</fullName>
    </submittedName>
</protein>
<comment type="caution">
    <text evidence="2">The sequence shown here is derived from an EMBL/GenBank/DDBJ whole genome shotgun (WGS) entry which is preliminary data.</text>
</comment>
<dbReference type="Proteomes" id="UP000299102">
    <property type="component" value="Unassembled WGS sequence"/>
</dbReference>
<evidence type="ECO:0000256" key="1">
    <source>
        <dbReference type="SAM" id="MobiDB-lite"/>
    </source>
</evidence>
<accession>A0A4C1SAV4</accession>
<reference evidence="2 3" key="1">
    <citation type="journal article" date="2019" name="Commun. Biol.">
        <title>The bagworm genome reveals a unique fibroin gene that provides high tensile strength.</title>
        <authorList>
            <person name="Kono N."/>
            <person name="Nakamura H."/>
            <person name="Ohtoshi R."/>
            <person name="Tomita M."/>
            <person name="Numata K."/>
            <person name="Arakawa K."/>
        </authorList>
    </citation>
    <scope>NUCLEOTIDE SEQUENCE [LARGE SCALE GENOMIC DNA]</scope>
</reference>
<evidence type="ECO:0000313" key="2">
    <source>
        <dbReference type="EMBL" id="GBO99234.1"/>
    </source>
</evidence>
<sequence length="296" mass="32959">MPTRRPEQSGRRLPTQPIPDLNARCSSLPALQTTLVFTRLRLNQRGSALPDSSAPSLARSHFSDCDAFVTNLTMVQRTKLCRCDVSYESFAKALNRYATEKKEESGSVLTHFRCTSFVDNLERQSFTPGKARLSSALDDNRPKSFPRRTTADADGDVTERRPRSRSAAGVRRPAPSADDRGRFGTYVGARGRRAACALGRNEGGSVQKGTRTTGYRRTGHSGAEGFVNLQMIANLFTSSHPRRSFCARYSNKHFDTATESTYYRKSRHLSIPTAQRRREVVLCNLYAKAENIGLTV</sequence>
<dbReference type="AlphaFoldDB" id="A0A4C1SAV4"/>
<feature type="region of interest" description="Disordered" evidence="1">
    <location>
        <begin position="129"/>
        <end position="184"/>
    </location>
</feature>
<gene>
    <name evidence="2" type="ORF">EVAR_66945_1</name>
</gene>